<evidence type="ECO:0000256" key="1">
    <source>
        <dbReference type="ARBA" id="ARBA00023125"/>
    </source>
</evidence>
<reference evidence="4" key="1">
    <citation type="submission" date="2021-08" db="EMBL/GenBank/DDBJ databases">
        <authorList>
            <person name="Zhang H."/>
            <person name="Xu M."/>
            <person name="Yu Z."/>
            <person name="Yang L."/>
            <person name="Cai Y."/>
        </authorList>
    </citation>
    <scope>NUCLEOTIDE SEQUENCE</scope>
    <source>
        <strain evidence="4">CHL1</strain>
    </source>
</reference>
<evidence type="ECO:0000259" key="3">
    <source>
        <dbReference type="SMART" id="SM00530"/>
    </source>
</evidence>
<dbReference type="Pfam" id="PF01381">
    <property type="entry name" value="HTH_3"/>
    <property type="match status" value="1"/>
</dbReference>
<dbReference type="Gene3D" id="1.10.260.40">
    <property type="entry name" value="lambda repressor-like DNA-binding domains"/>
    <property type="match status" value="1"/>
</dbReference>
<dbReference type="SMART" id="SM00530">
    <property type="entry name" value="HTH_XRE"/>
    <property type="match status" value="1"/>
</dbReference>
<gene>
    <name evidence="4" type="ORF">K6K41_12735</name>
</gene>
<dbReference type="PANTHER" id="PTHR46797">
    <property type="entry name" value="HTH-TYPE TRANSCRIPTIONAL REGULATOR"/>
    <property type="match status" value="1"/>
</dbReference>
<dbReference type="InterPro" id="IPR010982">
    <property type="entry name" value="Lambda_DNA-bd_dom_sf"/>
</dbReference>
<dbReference type="CDD" id="cd00093">
    <property type="entry name" value="HTH_XRE"/>
    <property type="match status" value="1"/>
</dbReference>
<protein>
    <submittedName>
        <fullName evidence="4">Helix-turn-helix domain-containing protein</fullName>
    </submittedName>
</protein>
<dbReference type="InterPro" id="IPR050807">
    <property type="entry name" value="TransReg_Diox_bact_type"/>
</dbReference>
<feature type="domain" description="HTH cro/C1-type" evidence="3">
    <location>
        <begin position="8"/>
        <end position="64"/>
    </location>
</feature>
<keyword evidence="5" id="KW-1185">Reference proteome</keyword>
<dbReference type="KEGG" id="cmet:K6K41_12735"/>
<dbReference type="GO" id="GO:0003677">
    <property type="term" value="F:DNA binding"/>
    <property type="evidence" value="ECO:0007669"/>
    <property type="project" value="UniProtKB-KW"/>
</dbReference>
<dbReference type="GO" id="GO:0003700">
    <property type="term" value="F:DNA-binding transcription factor activity"/>
    <property type="evidence" value="ECO:0007669"/>
    <property type="project" value="TreeGrafter"/>
</dbReference>
<organism evidence="4 5">
    <name type="scientific">Chenggangzhangella methanolivorans</name>
    <dbReference type="NCBI Taxonomy" id="1437009"/>
    <lineage>
        <taxon>Bacteria</taxon>
        <taxon>Pseudomonadati</taxon>
        <taxon>Pseudomonadota</taxon>
        <taxon>Alphaproteobacteria</taxon>
        <taxon>Hyphomicrobiales</taxon>
        <taxon>Methylopilaceae</taxon>
        <taxon>Chenggangzhangella</taxon>
    </lineage>
</organism>
<dbReference type="Proteomes" id="UP000825701">
    <property type="component" value="Chromosome"/>
</dbReference>
<keyword evidence="1" id="KW-0238">DNA-binding</keyword>
<dbReference type="SUPFAM" id="SSF47413">
    <property type="entry name" value="lambda repressor-like DNA-binding domains"/>
    <property type="match status" value="1"/>
</dbReference>
<evidence type="ECO:0000313" key="4">
    <source>
        <dbReference type="EMBL" id="QZO02059.1"/>
    </source>
</evidence>
<accession>A0A9E6UQ15</accession>
<feature type="region of interest" description="Disordered" evidence="2">
    <location>
        <begin position="81"/>
        <end position="103"/>
    </location>
</feature>
<name>A0A9E6UQ15_9HYPH</name>
<sequence length="103" mass="11413">MSTPLGEKIRNLRKAKGLTLDQLAELASSSKSYIWELENKNPPRPSADKIAKIAAVLGVTSDYCFMQIANLAWRPPRRGVFSKIPENGPFGESEDPKDDPADR</sequence>
<dbReference type="PANTHER" id="PTHR46797:SF1">
    <property type="entry name" value="METHYLPHOSPHONATE SYNTHASE"/>
    <property type="match status" value="1"/>
</dbReference>
<dbReference type="EMBL" id="CP081869">
    <property type="protein sequence ID" value="QZO02059.1"/>
    <property type="molecule type" value="Genomic_DNA"/>
</dbReference>
<dbReference type="InterPro" id="IPR001387">
    <property type="entry name" value="Cro/C1-type_HTH"/>
</dbReference>
<dbReference type="GO" id="GO:0005829">
    <property type="term" value="C:cytosol"/>
    <property type="evidence" value="ECO:0007669"/>
    <property type="project" value="TreeGrafter"/>
</dbReference>
<evidence type="ECO:0000313" key="5">
    <source>
        <dbReference type="Proteomes" id="UP000825701"/>
    </source>
</evidence>
<proteinExistence type="predicted"/>
<dbReference type="AlphaFoldDB" id="A0A9E6UQ15"/>
<evidence type="ECO:0000256" key="2">
    <source>
        <dbReference type="SAM" id="MobiDB-lite"/>
    </source>
</evidence>